<sequence>MNRVPKKIFDELGKVKLPKDRLYFAIVLARETLGQKDSYEHDKEIEVSLKEMEKFLDSVPPNKHTQKIKRKVWEMFP</sequence>
<proteinExistence type="predicted"/>
<name>A0A0F8ZM45_9ZZZZ</name>
<organism evidence="1">
    <name type="scientific">marine sediment metagenome</name>
    <dbReference type="NCBI Taxonomy" id="412755"/>
    <lineage>
        <taxon>unclassified sequences</taxon>
        <taxon>metagenomes</taxon>
        <taxon>ecological metagenomes</taxon>
    </lineage>
</organism>
<gene>
    <name evidence="1" type="ORF">LCGC14_2756470</name>
</gene>
<accession>A0A0F8ZM45</accession>
<dbReference type="AlphaFoldDB" id="A0A0F8ZM45"/>
<evidence type="ECO:0000313" key="1">
    <source>
        <dbReference type="EMBL" id="KKK87115.1"/>
    </source>
</evidence>
<dbReference type="EMBL" id="LAZR01050546">
    <property type="protein sequence ID" value="KKK87115.1"/>
    <property type="molecule type" value="Genomic_DNA"/>
</dbReference>
<protein>
    <submittedName>
        <fullName evidence="1">Uncharacterized protein</fullName>
    </submittedName>
</protein>
<reference evidence="1" key="1">
    <citation type="journal article" date="2015" name="Nature">
        <title>Complex archaea that bridge the gap between prokaryotes and eukaryotes.</title>
        <authorList>
            <person name="Spang A."/>
            <person name="Saw J.H."/>
            <person name="Jorgensen S.L."/>
            <person name="Zaremba-Niedzwiedzka K."/>
            <person name="Martijn J."/>
            <person name="Lind A.E."/>
            <person name="van Eijk R."/>
            <person name="Schleper C."/>
            <person name="Guy L."/>
            <person name="Ettema T.J."/>
        </authorList>
    </citation>
    <scope>NUCLEOTIDE SEQUENCE</scope>
</reference>
<comment type="caution">
    <text evidence="1">The sequence shown here is derived from an EMBL/GenBank/DDBJ whole genome shotgun (WGS) entry which is preliminary data.</text>
</comment>